<dbReference type="InterPro" id="IPR036866">
    <property type="entry name" value="RibonucZ/Hydroxyglut_hydro"/>
</dbReference>
<evidence type="ECO:0000313" key="2">
    <source>
        <dbReference type="EMBL" id="KYC48929.1"/>
    </source>
</evidence>
<dbReference type="Gene3D" id="3.60.15.10">
    <property type="entry name" value="Ribonuclease Z/Hydroxyacylglutathione hydrolase-like"/>
    <property type="match status" value="1"/>
</dbReference>
<dbReference type="CDD" id="cd07721">
    <property type="entry name" value="yflN-like_MBL-fold"/>
    <property type="match status" value="1"/>
</dbReference>
<evidence type="ECO:0000313" key="3">
    <source>
        <dbReference type="Proteomes" id="UP000075398"/>
    </source>
</evidence>
<feature type="domain" description="Metallo-beta-lactamase" evidence="1">
    <location>
        <begin position="12"/>
        <end position="211"/>
    </location>
</feature>
<dbReference type="AlphaFoldDB" id="A0A150IV92"/>
<evidence type="ECO:0000259" key="1">
    <source>
        <dbReference type="SMART" id="SM00849"/>
    </source>
</evidence>
<sequence>MENNFIIIKVGVTNCYLLKSRPCNVLIDTGYKGKAKIILDFLENNGISPNSIGLIILTHAHYDHIGNALEIKKITGAKILLHKDDMPLLNSGITDSQSTKPLNIWGKILLSKISSIDTSFNSLKPDIIIESEFDLSGYGINGRIIHTPGHSKGSISVILESGDAFVGDLAMNGMPLRMGAGEPIFGDDIKEIYQSWKKLVENKANTLYPSHGNPFNIKLLKRKLLKKGYLHPYSDY</sequence>
<dbReference type="Pfam" id="PF00753">
    <property type="entry name" value="Lactamase_B"/>
    <property type="match status" value="1"/>
</dbReference>
<dbReference type="EMBL" id="LNGC01000116">
    <property type="protein sequence ID" value="KYC48929.1"/>
    <property type="molecule type" value="Genomic_DNA"/>
</dbReference>
<dbReference type="GO" id="GO:0016787">
    <property type="term" value="F:hydrolase activity"/>
    <property type="evidence" value="ECO:0007669"/>
    <property type="project" value="UniProtKB-KW"/>
</dbReference>
<comment type="caution">
    <text evidence="2">The sequence shown here is derived from an EMBL/GenBank/DDBJ whole genome shotgun (WGS) entry which is preliminary data.</text>
</comment>
<dbReference type="SMART" id="SM00849">
    <property type="entry name" value="Lactamase_B"/>
    <property type="match status" value="1"/>
</dbReference>
<dbReference type="InterPro" id="IPR050855">
    <property type="entry name" value="NDM-1-like"/>
</dbReference>
<dbReference type="PANTHER" id="PTHR42951:SF17">
    <property type="entry name" value="METALLO-BETA-LACTAMASE DOMAIN-CONTAINING PROTEIN"/>
    <property type="match status" value="1"/>
</dbReference>
<dbReference type="InterPro" id="IPR001279">
    <property type="entry name" value="Metallo-B-lactamas"/>
</dbReference>
<organism evidence="2 3">
    <name type="scientific">Candidatus Methanofastidiosum methylothiophilum</name>
    <dbReference type="NCBI Taxonomy" id="1705564"/>
    <lineage>
        <taxon>Archaea</taxon>
        <taxon>Methanobacteriati</taxon>
        <taxon>Methanobacteriota</taxon>
        <taxon>Stenosarchaea group</taxon>
        <taxon>Candidatus Methanofastidiosia</taxon>
        <taxon>Candidatus Methanofastidiosales</taxon>
        <taxon>Candidatus Methanofastidiosaceae</taxon>
        <taxon>Candidatus Methanofastidiosum</taxon>
    </lineage>
</organism>
<dbReference type="Proteomes" id="UP000075398">
    <property type="component" value="Unassembled WGS sequence"/>
</dbReference>
<dbReference type="PANTHER" id="PTHR42951">
    <property type="entry name" value="METALLO-BETA-LACTAMASE DOMAIN-CONTAINING"/>
    <property type="match status" value="1"/>
</dbReference>
<dbReference type="SUPFAM" id="SSF56281">
    <property type="entry name" value="Metallo-hydrolase/oxidoreductase"/>
    <property type="match status" value="1"/>
</dbReference>
<reference evidence="2 3" key="1">
    <citation type="journal article" date="2016" name="ISME J.">
        <title>Chasing the elusive Euryarchaeota class WSA2: genomes reveal a uniquely fastidious methyl-reducing methanogen.</title>
        <authorList>
            <person name="Nobu M.K."/>
            <person name="Narihiro T."/>
            <person name="Kuroda K."/>
            <person name="Mei R."/>
            <person name="Liu W.T."/>
        </authorList>
    </citation>
    <scope>NUCLEOTIDE SEQUENCE [LARGE SCALE GENOMIC DNA]</scope>
    <source>
        <strain evidence="2">U1lsi0528_Bin055</strain>
    </source>
</reference>
<gene>
    <name evidence="2" type="ORF">AMQ22_01787</name>
</gene>
<accession>A0A150IV92</accession>
<proteinExistence type="predicted"/>
<name>A0A150IV92_9EURY</name>
<protein>
    <submittedName>
        <fullName evidence="2">Metal-dependent hydrolase</fullName>
    </submittedName>
</protein>
<keyword evidence="2" id="KW-0378">Hydrolase</keyword>